<dbReference type="GO" id="GO:0005694">
    <property type="term" value="C:chromosome"/>
    <property type="evidence" value="ECO:0007669"/>
    <property type="project" value="UniProtKB-SubCell"/>
</dbReference>
<keyword evidence="6" id="KW-0479">Metal-binding</keyword>
<dbReference type="VEuPathDB" id="PiroplasmaDB:BMR1_01G01675"/>
<feature type="domain" description="YDG" evidence="12">
    <location>
        <begin position="170"/>
        <end position="318"/>
    </location>
</feature>
<evidence type="ECO:0000259" key="12">
    <source>
        <dbReference type="PROSITE" id="PS51015"/>
    </source>
</evidence>
<dbReference type="OrthoDB" id="616263at2759"/>
<dbReference type="SMART" id="SM00466">
    <property type="entry name" value="SRA"/>
    <property type="match status" value="1"/>
</dbReference>
<evidence type="ECO:0000256" key="5">
    <source>
        <dbReference type="ARBA" id="ARBA00022691"/>
    </source>
</evidence>
<reference evidence="13 14" key="1">
    <citation type="journal article" date="2012" name="Nucleic Acids Res.">
        <title>Sequencing of the smallest Apicomplexan genome from the human pathogen Babesia microti.</title>
        <authorList>
            <person name="Cornillot E."/>
            <person name="Hadj-Kaddour K."/>
            <person name="Dassouli A."/>
            <person name="Noel B."/>
            <person name="Ranwez V."/>
            <person name="Vacherie B."/>
            <person name="Augagneur Y."/>
            <person name="Bres V."/>
            <person name="Duclos A."/>
            <person name="Randazzo S."/>
            <person name="Carcy B."/>
            <person name="Debierre-Grockiego F."/>
            <person name="Delbecq S."/>
            <person name="Moubri-Menage K."/>
            <person name="Shams-Eldin H."/>
            <person name="Usmani-Brown S."/>
            <person name="Bringaud F."/>
            <person name="Wincker P."/>
            <person name="Vivares C.P."/>
            <person name="Schwarz R.T."/>
            <person name="Schetters T.P."/>
            <person name="Krause P.J."/>
            <person name="Gorenflot A."/>
            <person name="Berry V."/>
            <person name="Barbe V."/>
            <person name="Ben Mamoun C."/>
        </authorList>
    </citation>
    <scope>NUCLEOTIDE SEQUENCE [LARGE SCALE GENOMIC DNA]</scope>
    <source>
        <strain evidence="13 14">RI</strain>
    </source>
</reference>
<keyword evidence="14" id="KW-1185">Reference proteome</keyword>
<dbReference type="Proteomes" id="UP000002899">
    <property type="component" value="Chromosome I"/>
</dbReference>
<gene>
    <name evidence="13" type="ORF">BMR1_01G01675</name>
</gene>
<dbReference type="InterPro" id="IPR046341">
    <property type="entry name" value="SET_dom_sf"/>
</dbReference>
<dbReference type="InterPro" id="IPR050973">
    <property type="entry name" value="H3K9_Histone-Lys_N-MTase"/>
</dbReference>
<evidence type="ECO:0000256" key="7">
    <source>
        <dbReference type="ARBA" id="ARBA00022833"/>
    </source>
</evidence>
<dbReference type="PROSITE" id="PS50868">
    <property type="entry name" value="POST_SET"/>
    <property type="match status" value="1"/>
</dbReference>
<keyword evidence="7" id="KW-0862">Zinc</keyword>
<dbReference type="PANTHER" id="PTHR46223">
    <property type="entry name" value="HISTONE-LYSINE N-METHYLTRANSFERASE SUV39H"/>
    <property type="match status" value="1"/>
</dbReference>
<evidence type="ECO:0000256" key="1">
    <source>
        <dbReference type="ARBA" id="ARBA00004286"/>
    </source>
</evidence>
<dbReference type="Pfam" id="PF00856">
    <property type="entry name" value="SET"/>
    <property type="match status" value="1"/>
</dbReference>
<dbReference type="GeneID" id="24423405"/>
<dbReference type="InterPro" id="IPR003616">
    <property type="entry name" value="Post-SET_dom"/>
</dbReference>
<dbReference type="AlphaFoldDB" id="A0A1N6LWQ7"/>
<keyword evidence="3 13" id="KW-0489">Methyltransferase</keyword>
<feature type="domain" description="Post-SET" evidence="11">
    <location>
        <begin position="791"/>
        <end position="807"/>
    </location>
</feature>
<dbReference type="GO" id="GO:0005634">
    <property type="term" value="C:nucleus"/>
    <property type="evidence" value="ECO:0007669"/>
    <property type="project" value="UniProtKB-SubCell"/>
</dbReference>
<evidence type="ECO:0000313" key="14">
    <source>
        <dbReference type="Proteomes" id="UP000002899"/>
    </source>
</evidence>
<dbReference type="GO" id="GO:0032259">
    <property type="term" value="P:methylation"/>
    <property type="evidence" value="ECO:0007669"/>
    <property type="project" value="UniProtKB-KW"/>
</dbReference>
<dbReference type="PROSITE" id="PS51015">
    <property type="entry name" value="YDG"/>
    <property type="match status" value="1"/>
</dbReference>
<evidence type="ECO:0000259" key="11">
    <source>
        <dbReference type="PROSITE" id="PS50868"/>
    </source>
</evidence>
<dbReference type="SMART" id="SM00317">
    <property type="entry name" value="SET"/>
    <property type="match status" value="1"/>
</dbReference>
<protein>
    <submittedName>
        <fullName evidence="13">Histone-lysine N-methyltransferase EHMT1</fullName>
        <ecNumber evidence="13">2.1.1.-</ecNumber>
        <ecNumber evidence="13">2.1.1.43</ecNumber>
    </submittedName>
</protein>
<dbReference type="InterPro" id="IPR036987">
    <property type="entry name" value="SRA-YDG_sf"/>
</dbReference>
<dbReference type="KEGG" id="bmic:BMR1_01G01675"/>
<keyword evidence="8 9" id="KW-0539">Nucleus</keyword>
<dbReference type="Pfam" id="PF02182">
    <property type="entry name" value="SAD_SRA"/>
    <property type="match status" value="1"/>
</dbReference>
<evidence type="ECO:0000256" key="4">
    <source>
        <dbReference type="ARBA" id="ARBA00022679"/>
    </source>
</evidence>
<dbReference type="SUPFAM" id="SSF88697">
    <property type="entry name" value="PUA domain-like"/>
    <property type="match status" value="1"/>
</dbReference>
<sequence length="809" mass="93525">MGNLYEYTMGRIKTSKLGFDDFYIDIELDRSKPDEPQHMYQSIVKQYDQDEGLSRFSDTTELAELDTTTTICNKLKDLKPFDPVTEELGERDKNDILYGPITHEQHEQIIKFNSLNNKEQLVWFMELFEHFWYTRTRSFSSKGSRQSIVDDIKMLHNTLGGPKKFFNVGQGVFKLPPFTYFLVKEELYHFSICISLNQTVSVDDYRSDVTTLTLNEKVAHAVLLDVNAPLRDDQGLRFILLGQSDNPNKNQTLSTPSNAALLQSWLHEIPIRVVRAYNCHSRFAPLWGYRYDGLYRIIDVYSDTNNDGIRIWVFIFSACNENIIPPSHVYTEQMEATLYKIRDPHTRMRVAYQIQARAKIQRAIPLKRSEYIKQVDVVYNGKKLFTIGVSYMLKKRPCDKYPAVLNLYCIYKFIVKICMERKLATGWLNNEVHKYQTYENLNVSQDKLQESHTVMWALGGFLPLVLGIQKIDKKRLTLDEMCDKLDDKRVEKYCEHVEYIPINKEMARISARQFFPQSEIDFIWTFIHLKGPFPDTWDPREDISAGTETFPIPVENDIDKEMPPMGFTYVTSNVFLSRLPRLDFEPICSGCLPPNFESIDNFDRIAINGFCRALKNRKNGMIYCEGVNKVYLSAIQIHASCSDNCLCPSNCTNRLPEGIQVPVKLVKTALLDWELHTQIFIPKGTYIMQYVGEGISRSEMVAREHKYDKMGLFNYCMEAVEMEKEVDDWLMPCIDSMFIGNIARFLNHSCEPNVQVVTVWRGEDFPCIGVYSLCDIAAGDALTYCYGSAYKSIPCLCCSPQCKGYIGIN</sequence>
<evidence type="ECO:0000256" key="8">
    <source>
        <dbReference type="ARBA" id="ARBA00023242"/>
    </source>
</evidence>
<comment type="subcellular location">
    <subcellularLocation>
        <location evidence="1">Chromosome</location>
    </subcellularLocation>
    <subcellularLocation>
        <location evidence="9">Nucleus</location>
    </subcellularLocation>
</comment>
<dbReference type="GO" id="GO:0042054">
    <property type="term" value="F:histone methyltransferase activity"/>
    <property type="evidence" value="ECO:0007669"/>
    <property type="project" value="InterPro"/>
</dbReference>
<dbReference type="Gene3D" id="2.30.280.10">
    <property type="entry name" value="SRA-YDG"/>
    <property type="match status" value="1"/>
</dbReference>
<reference evidence="13 14" key="3">
    <citation type="journal article" date="2016" name="Sci. Rep.">
        <title>Genome-wide diversity and gene expression profiling of Babesia microti isolates identify polymorphic genes that mediate host-pathogen interactions.</title>
        <authorList>
            <person name="Silva J.C."/>
            <person name="Cornillot E."/>
            <person name="McCracken C."/>
            <person name="Usmani-Brown S."/>
            <person name="Dwivedi A."/>
            <person name="Ifeonu O.O."/>
            <person name="Crabtree J."/>
            <person name="Gotia H.T."/>
            <person name="Virji A.Z."/>
            <person name="Reynes C."/>
            <person name="Colinge J."/>
            <person name="Kumar V."/>
            <person name="Lawres L."/>
            <person name="Pazzi J.E."/>
            <person name="Pablo J.V."/>
            <person name="Hung C."/>
            <person name="Brancato J."/>
            <person name="Kumari P."/>
            <person name="Orvis J."/>
            <person name="Tretina K."/>
            <person name="Chibucos M."/>
            <person name="Ott S."/>
            <person name="Sadzewicz L."/>
            <person name="Sengamalay N."/>
            <person name="Shetty A.C."/>
            <person name="Su Q."/>
            <person name="Tallon L."/>
            <person name="Fraser C.M."/>
            <person name="Frutos R."/>
            <person name="Molina D.M."/>
            <person name="Krause P.J."/>
            <person name="Ben Mamoun C."/>
        </authorList>
    </citation>
    <scope>NUCLEOTIDE SEQUENCE [LARGE SCALE GENOMIC DNA]</scope>
    <source>
        <strain evidence="13 14">RI</strain>
    </source>
</reference>
<proteinExistence type="predicted"/>
<evidence type="ECO:0000313" key="13">
    <source>
        <dbReference type="EMBL" id="SIO73304.1"/>
    </source>
</evidence>
<feature type="domain" description="SET" evidence="10">
    <location>
        <begin position="661"/>
        <end position="787"/>
    </location>
</feature>
<evidence type="ECO:0000256" key="6">
    <source>
        <dbReference type="ARBA" id="ARBA00022723"/>
    </source>
</evidence>
<evidence type="ECO:0000256" key="3">
    <source>
        <dbReference type="ARBA" id="ARBA00022603"/>
    </source>
</evidence>
<dbReference type="Pfam" id="PF05033">
    <property type="entry name" value="Pre-SET"/>
    <property type="match status" value="1"/>
</dbReference>
<keyword evidence="5" id="KW-0949">S-adenosyl-L-methionine</keyword>
<dbReference type="EC" id="2.1.1.-" evidence="13"/>
<dbReference type="PROSITE" id="PS50280">
    <property type="entry name" value="SET"/>
    <property type="match status" value="1"/>
</dbReference>
<dbReference type="EC" id="2.1.1.43" evidence="13"/>
<keyword evidence="2" id="KW-0158">Chromosome</keyword>
<evidence type="ECO:0000259" key="10">
    <source>
        <dbReference type="PROSITE" id="PS50280"/>
    </source>
</evidence>
<accession>A0A1N6LWQ7</accession>
<name>A0A1N6LWQ7_BABMR</name>
<evidence type="ECO:0000256" key="2">
    <source>
        <dbReference type="ARBA" id="ARBA00022454"/>
    </source>
</evidence>
<reference evidence="13 14" key="2">
    <citation type="journal article" date="2013" name="PLoS ONE">
        <title>Whole genome mapping and re-organization of the nuclear and mitochondrial genomes of Babesia microti isolates.</title>
        <authorList>
            <person name="Cornillot E."/>
            <person name="Dassouli A."/>
            <person name="Garg A."/>
            <person name="Pachikara N."/>
            <person name="Randazzo S."/>
            <person name="Depoix D."/>
            <person name="Carcy B."/>
            <person name="Delbecq S."/>
            <person name="Frutos R."/>
            <person name="Silva J.C."/>
            <person name="Sutton R."/>
            <person name="Krause P.J."/>
            <person name="Mamoun C.B."/>
        </authorList>
    </citation>
    <scope>NUCLEOTIDE SEQUENCE [LARGE SCALE GENOMIC DNA]</scope>
    <source>
        <strain evidence="13 14">RI</strain>
    </source>
</reference>
<dbReference type="InterPro" id="IPR001214">
    <property type="entry name" value="SET_dom"/>
</dbReference>
<keyword evidence="4 13" id="KW-0808">Transferase</keyword>
<evidence type="ECO:0000256" key="9">
    <source>
        <dbReference type="PROSITE-ProRule" id="PRU00358"/>
    </source>
</evidence>
<dbReference type="InterPro" id="IPR007728">
    <property type="entry name" value="Pre-SET_dom"/>
</dbReference>
<dbReference type="PANTHER" id="PTHR46223:SF3">
    <property type="entry name" value="HISTONE-LYSINE N-METHYLTRANSFERASE SET-23"/>
    <property type="match status" value="1"/>
</dbReference>
<dbReference type="InterPro" id="IPR003105">
    <property type="entry name" value="SRA_YDG"/>
</dbReference>
<dbReference type="RefSeq" id="XP_021337406.1">
    <property type="nucleotide sequence ID" value="XM_021482622.1"/>
</dbReference>
<dbReference type="EMBL" id="FO082871">
    <property type="protein sequence ID" value="SIO73304.1"/>
    <property type="molecule type" value="Genomic_DNA"/>
</dbReference>
<dbReference type="GO" id="GO:0008270">
    <property type="term" value="F:zinc ion binding"/>
    <property type="evidence" value="ECO:0007669"/>
    <property type="project" value="InterPro"/>
</dbReference>
<dbReference type="SUPFAM" id="SSF82199">
    <property type="entry name" value="SET domain"/>
    <property type="match status" value="1"/>
</dbReference>
<dbReference type="Gene3D" id="2.170.270.10">
    <property type="entry name" value="SET domain"/>
    <property type="match status" value="1"/>
</dbReference>
<dbReference type="InterPro" id="IPR015947">
    <property type="entry name" value="PUA-like_sf"/>
</dbReference>
<organism evidence="13 14">
    <name type="scientific">Babesia microti (strain RI)</name>
    <dbReference type="NCBI Taxonomy" id="1133968"/>
    <lineage>
        <taxon>Eukaryota</taxon>
        <taxon>Sar</taxon>
        <taxon>Alveolata</taxon>
        <taxon>Apicomplexa</taxon>
        <taxon>Aconoidasida</taxon>
        <taxon>Piroplasmida</taxon>
        <taxon>Babesiidae</taxon>
        <taxon>Babesia</taxon>
    </lineage>
</organism>